<feature type="compositionally biased region" description="Gly residues" evidence="1">
    <location>
        <begin position="1"/>
        <end position="11"/>
    </location>
</feature>
<evidence type="ECO:0000313" key="3">
    <source>
        <dbReference type="EMBL" id="BAN03295.1"/>
    </source>
</evidence>
<feature type="transmembrane region" description="Helical" evidence="2">
    <location>
        <begin position="38"/>
        <end position="57"/>
    </location>
</feature>
<dbReference type="SUPFAM" id="SSF52266">
    <property type="entry name" value="SGNH hydrolase"/>
    <property type="match status" value="1"/>
</dbReference>
<feature type="region of interest" description="Disordered" evidence="1">
    <location>
        <begin position="1"/>
        <end position="29"/>
    </location>
</feature>
<gene>
    <name evidence="3" type="ORF">YM304_29810</name>
</gene>
<dbReference type="Proteomes" id="UP000011863">
    <property type="component" value="Chromosome"/>
</dbReference>
<evidence type="ECO:0000313" key="4">
    <source>
        <dbReference type="Proteomes" id="UP000011863"/>
    </source>
</evidence>
<dbReference type="InterPro" id="IPR036514">
    <property type="entry name" value="SGNH_hydro_sf"/>
</dbReference>
<proteinExistence type="predicted"/>
<evidence type="ECO:0000256" key="2">
    <source>
        <dbReference type="SAM" id="Phobius"/>
    </source>
</evidence>
<name>A0A6C7EDY1_ILUCY</name>
<accession>A0A6C7EDY1</accession>
<dbReference type="Gene3D" id="3.40.50.1110">
    <property type="entry name" value="SGNH hydrolase"/>
    <property type="match status" value="1"/>
</dbReference>
<keyword evidence="2" id="KW-0812">Transmembrane</keyword>
<keyword evidence="2" id="KW-0472">Membrane</keyword>
<protein>
    <submittedName>
        <fullName evidence="3">Uncharacterized protein</fullName>
    </submittedName>
</protein>
<organism evidence="3 4">
    <name type="scientific">Ilumatobacter coccineus (strain NBRC 103263 / KCTC 29153 / YM16-304)</name>
    <dbReference type="NCBI Taxonomy" id="1313172"/>
    <lineage>
        <taxon>Bacteria</taxon>
        <taxon>Bacillati</taxon>
        <taxon>Actinomycetota</taxon>
        <taxon>Acidimicrobiia</taxon>
        <taxon>Acidimicrobiales</taxon>
        <taxon>Ilumatobacteraceae</taxon>
        <taxon>Ilumatobacter</taxon>
    </lineage>
</organism>
<evidence type="ECO:0000256" key="1">
    <source>
        <dbReference type="SAM" id="MobiDB-lite"/>
    </source>
</evidence>
<dbReference type="AlphaFoldDB" id="A0A6C7EDY1"/>
<dbReference type="RefSeq" id="WP_015442542.1">
    <property type="nucleotide sequence ID" value="NC_020520.1"/>
</dbReference>
<sequence length="617" mass="63853">MNEMNGAGGISSGARTATTPQHATRRAGRRSLRRASRLVGLVFALLLPVVAVVSTVAEPSGTVHAVPVQIDKSQVGPYGAVTVIGDSVLLGSAVVSPTLADRLLERGWGPIKMRAGEGYTSGKFGVRQDFRATYWLDLWRSQGWDAPNVIVNIGANDSGFCDTDLACARDAVMHVVNNIGPGHRIWWPQITRLYTAHPQQNNWNLALTQIAAERDDFFTWDWPAELPLYNSPDGTHLDAPGYRARSARMAEVFTLTLARATDDGTEAELPSPSAPPSTFVSLPAERIIDTRTDEPGRQTTGDVLTLDFGDLIPDDTTAVSLYVAAALSGGNGYLAAGPCGEPNSGATVNFAAGAARGAPSITAVGDDGTVCIETSGETDVIVDLQGAFVSSADGLKLDPLDTPERLVDTRDTGRATELVIDAPEGAEAVAVNLAAIKASGIGYLEAYPCGDPAGVANVNYRPGPPVSGSAIVDVADDGTVCVSSSTPTDVAVDITGSFAADGALSFVPVAPTRTLDTRHAIGGWSPIHGAEQVLDVRVAPPSAEAVTGTLTVVRPVGTTYVASYGCVGDPPNASVNVGAGAVAANSLTSGVTADGELCFLAAGATTTVFDTTGWWVS</sequence>
<reference evidence="3 4" key="1">
    <citation type="journal article" date="2013" name="Int. J. Syst. Evol. Microbiol.">
        <title>Ilumatobacter nonamiense sp. nov. and Ilumatobacter coccineum sp. nov., isolated from seashore sand.</title>
        <authorList>
            <person name="Matsumoto A."/>
            <person name="Kasai H."/>
            <person name="Matsuo Y."/>
            <person name="Shizuri Y."/>
            <person name="Ichikawa N."/>
            <person name="Fujita N."/>
            <person name="Omura S."/>
            <person name="Takahashi Y."/>
        </authorList>
    </citation>
    <scope>NUCLEOTIDE SEQUENCE [LARGE SCALE GENOMIC DNA]</scope>
    <source>
        <strain evidence="4">NBRC 103263 / KCTC 29153 / YM16-304</strain>
    </source>
</reference>
<feature type="compositionally biased region" description="Polar residues" evidence="1">
    <location>
        <begin position="13"/>
        <end position="22"/>
    </location>
</feature>
<keyword evidence="2" id="KW-1133">Transmembrane helix</keyword>
<dbReference type="OrthoDB" id="226690at2"/>
<dbReference type="CDD" id="cd00229">
    <property type="entry name" value="SGNH_hydrolase"/>
    <property type="match status" value="1"/>
</dbReference>
<dbReference type="EMBL" id="AP012057">
    <property type="protein sequence ID" value="BAN03295.1"/>
    <property type="molecule type" value="Genomic_DNA"/>
</dbReference>
<keyword evidence="4" id="KW-1185">Reference proteome</keyword>
<dbReference type="KEGG" id="aym:YM304_29810"/>